<dbReference type="PROSITE" id="PS50977">
    <property type="entry name" value="HTH_TETR_2"/>
    <property type="match status" value="1"/>
</dbReference>
<proteinExistence type="predicted"/>
<dbReference type="Pfam" id="PF17940">
    <property type="entry name" value="TetR_C_31"/>
    <property type="match status" value="1"/>
</dbReference>
<dbReference type="RefSeq" id="WP_179824115.1">
    <property type="nucleotide sequence ID" value="NZ_JACCFS010000001.1"/>
</dbReference>
<evidence type="ECO:0000313" key="5">
    <source>
        <dbReference type="Proteomes" id="UP000572051"/>
    </source>
</evidence>
<keyword evidence="1 2" id="KW-0238">DNA-binding</keyword>
<organism evidence="4 5">
    <name type="scientific">Nocardiopsis aegyptia</name>
    <dbReference type="NCBI Taxonomy" id="220378"/>
    <lineage>
        <taxon>Bacteria</taxon>
        <taxon>Bacillati</taxon>
        <taxon>Actinomycetota</taxon>
        <taxon>Actinomycetes</taxon>
        <taxon>Streptosporangiales</taxon>
        <taxon>Nocardiopsidaceae</taxon>
        <taxon>Nocardiopsis</taxon>
    </lineage>
</organism>
<comment type="caution">
    <text evidence="4">The sequence shown here is derived from an EMBL/GenBank/DDBJ whole genome shotgun (WGS) entry which is preliminary data.</text>
</comment>
<feature type="DNA-binding region" description="H-T-H motif" evidence="2">
    <location>
        <begin position="28"/>
        <end position="47"/>
    </location>
</feature>
<evidence type="ECO:0000256" key="2">
    <source>
        <dbReference type="PROSITE-ProRule" id="PRU00335"/>
    </source>
</evidence>
<accession>A0A7Z0EP42</accession>
<keyword evidence="5" id="KW-1185">Reference proteome</keyword>
<dbReference type="EMBL" id="JACCFS010000001">
    <property type="protein sequence ID" value="NYJ35136.1"/>
    <property type="molecule type" value="Genomic_DNA"/>
</dbReference>
<name>A0A7Z0EP42_9ACTN</name>
<evidence type="ECO:0000256" key="1">
    <source>
        <dbReference type="ARBA" id="ARBA00023125"/>
    </source>
</evidence>
<dbReference type="InterPro" id="IPR009057">
    <property type="entry name" value="Homeodomain-like_sf"/>
</dbReference>
<dbReference type="SUPFAM" id="SSF48498">
    <property type="entry name" value="Tetracyclin repressor-like, C-terminal domain"/>
    <property type="match status" value="1"/>
</dbReference>
<dbReference type="Proteomes" id="UP000572051">
    <property type="component" value="Unassembled WGS sequence"/>
</dbReference>
<evidence type="ECO:0000259" key="3">
    <source>
        <dbReference type="PROSITE" id="PS50977"/>
    </source>
</evidence>
<gene>
    <name evidence="4" type="ORF">HNR10_003017</name>
</gene>
<dbReference type="InterPro" id="IPR001647">
    <property type="entry name" value="HTH_TetR"/>
</dbReference>
<dbReference type="InterPro" id="IPR036271">
    <property type="entry name" value="Tet_transcr_reg_TetR-rel_C_sf"/>
</dbReference>
<dbReference type="GO" id="GO:0003677">
    <property type="term" value="F:DNA binding"/>
    <property type="evidence" value="ECO:0007669"/>
    <property type="project" value="UniProtKB-UniRule"/>
</dbReference>
<dbReference type="InterPro" id="IPR041583">
    <property type="entry name" value="TetR_C_31"/>
</dbReference>
<dbReference type="SUPFAM" id="SSF46689">
    <property type="entry name" value="Homeodomain-like"/>
    <property type="match status" value="1"/>
</dbReference>
<dbReference type="AlphaFoldDB" id="A0A7Z0EP42"/>
<sequence length="203" mass="21864">MPQTGTRAELIARTALELIAERGLRGLTHRAVDEAAGLPAGSTSYHARTRARLIEAALTWLVEQEESEPSLRELRASGAGAGRAPDRATVASLGADFLHTAYTRDRARSLARFELALEAGRSPELREVYDRLGLRFRRMITGLMAALGSAEPERHARVLAHWSEGVLFDALAGAGSASPPSPEELRATILTLLDGLLGADPHR</sequence>
<protein>
    <submittedName>
        <fullName evidence="4">DNA-binding transcriptional regulator YbjK</fullName>
    </submittedName>
</protein>
<dbReference type="Gene3D" id="1.10.357.10">
    <property type="entry name" value="Tetracycline Repressor, domain 2"/>
    <property type="match status" value="1"/>
</dbReference>
<evidence type="ECO:0000313" key="4">
    <source>
        <dbReference type="EMBL" id="NYJ35136.1"/>
    </source>
</evidence>
<feature type="domain" description="HTH tetR-type" evidence="3">
    <location>
        <begin position="5"/>
        <end position="65"/>
    </location>
</feature>
<reference evidence="4 5" key="1">
    <citation type="submission" date="2020-07" db="EMBL/GenBank/DDBJ databases">
        <title>Sequencing the genomes of 1000 actinobacteria strains.</title>
        <authorList>
            <person name="Klenk H.-P."/>
        </authorList>
    </citation>
    <scope>NUCLEOTIDE SEQUENCE [LARGE SCALE GENOMIC DNA]</scope>
    <source>
        <strain evidence="4 5">DSM 44442</strain>
    </source>
</reference>